<evidence type="ECO:0000313" key="3">
    <source>
        <dbReference type="Proteomes" id="UP001596391"/>
    </source>
</evidence>
<evidence type="ECO:0000256" key="1">
    <source>
        <dbReference type="SAM" id="MobiDB-lite"/>
    </source>
</evidence>
<feature type="compositionally biased region" description="Polar residues" evidence="1">
    <location>
        <begin position="7"/>
        <end position="50"/>
    </location>
</feature>
<feature type="region of interest" description="Disordered" evidence="1">
    <location>
        <begin position="1"/>
        <end position="50"/>
    </location>
</feature>
<dbReference type="RefSeq" id="WP_263372017.1">
    <property type="nucleotide sequence ID" value="NZ_JAGSYD010000003.1"/>
</dbReference>
<organism evidence="2 3">
    <name type="scientific">Granulicella cerasi</name>
    <dbReference type="NCBI Taxonomy" id="741063"/>
    <lineage>
        <taxon>Bacteria</taxon>
        <taxon>Pseudomonadati</taxon>
        <taxon>Acidobacteriota</taxon>
        <taxon>Terriglobia</taxon>
        <taxon>Terriglobales</taxon>
        <taxon>Acidobacteriaceae</taxon>
        <taxon>Granulicella</taxon>
    </lineage>
</organism>
<dbReference type="EMBL" id="JBHSWI010000001">
    <property type="protein sequence ID" value="MFC6645661.1"/>
    <property type="molecule type" value="Genomic_DNA"/>
</dbReference>
<dbReference type="Proteomes" id="UP001596391">
    <property type="component" value="Unassembled WGS sequence"/>
</dbReference>
<name>A0ABW1Z8G6_9BACT</name>
<sequence length="50" mass="5012">MADQNKNEQPAQSNSTASGSSNAPATSPEPQTAPNQINPSAPGETGTTTK</sequence>
<evidence type="ECO:0000313" key="2">
    <source>
        <dbReference type="EMBL" id="MFC6645661.1"/>
    </source>
</evidence>
<gene>
    <name evidence="2" type="ORF">ACFQBQ_08715</name>
</gene>
<accession>A0ABW1Z8G6</accession>
<proteinExistence type="predicted"/>
<protein>
    <submittedName>
        <fullName evidence="2">Uncharacterized protein</fullName>
    </submittedName>
</protein>
<keyword evidence="3" id="KW-1185">Reference proteome</keyword>
<reference evidence="3" key="1">
    <citation type="journal article" date="2019" name="Int. J. Syst. Evol. Microbiol.">
        <title>The Global Catalogue of Microorganisms (GCM) 10K type strain sequencing project: providing services to taxonomists for standard genome sequencing and annotation.</title>
        <authorList>
            <consortium name="The Broad Institute Genomics Platform"/>
            <consortium name="The Broad Institute Genome Sequencing Center for Infectious Disease"/>
            <person name="Wu L."/>
            <person name="Ma J."/>
        </authorList>
    </citation>
    <scope>NUCLEOTIDE SEQUENCE [LARGE SCALE GENOMIC DNA]</scope>
    <source>
        <strain evidence="3">CGMCC 1.16026</strain>
    </source>
</reference>
<comment type="caution">
    <text evidence="2">The sequence shown here is derived from an EMBL/GenBank/DDBJ whole genome shotgun (WGS) entry which is preliminary data.</text>
</comment>